<accession>A0A840AM93</accession>
<dbReference type="RefSeq" id="WP_183398046.1">
    <property type="nucleotide sequence ID" value="NZ_JACIDS010000002.1"/>
</dbReference>
<evidence type="ECO:0000256" key="6">
    <source>
        <dbReference type="ARBA" id="ARBA00022777"/>
    </source>
</evidence>
<evidence type="ECO:0000313" key="14">
    <source>
        <dbReference type="EMBL" id="MBB3930383.1"/>
    </source>
</evidence>
<keyword evidence="8" id="KW-0902">Two-component regulatory system</keyword>
<keyword evidence="7" id="KW-0067">ATP-binding</keyword>
<dbReference type="Pfam" id="PF00072">
    <property type="entry name" value="Response_reg"/>
    <property type="match status" value="1"/>
</dbReference>
<dbReference type="InterPro" id="IPR013767">
    <property type="entry name" value="PAS_fold"/>
</dbReference>
<feature type="domain" description="PAC" evidence="13">
    <location>
        <begin position="216"/>
        <end position="268"/>
    </location>
</feature>
<organism evidence="14 15">
    <name type="scientific">Kaistia hirudinis</name>
    <dbReference type="NCBI Taxonomy" id="1293440"/>
    <lineage>
        <taxon>Bacteria</taxon>
        <taxon>Pseudomonadati</taxon>
        <taxon>Pseudomonadota</taxon>
        <taxon>Alphaproteobacteria</taxon>
        <taxon>Hyphomicrobiales</taxon>
        <taxon>Kaistiaceae</taxon>
        <taxon>Kaistia</taxon>
    </lineage>
</organism>
<dbReference type="InterPro" id="IPR000700">
    <property type="entry name" value="PAS-assoc_C"/>
</dbReference>
<dbReference type="PROSITE" id="PS50110">
    <property type="entry name" value="RESPONSE_REGULATORY"/>
    <property type="match status" value="1"/>
</dbReference>
<dbReference type="EC" id="2.7.13.3" evidence="2"/>
<dbReference type="SUPFAM" id="SSF52172">
    <property type="entry name" value="CheY-like"/>
    <property type="match status" value="1"/>
</dbReference>
<dbReference type="InterPro" id="IPR005467">
    <property type="entry name" value="His_kinase_dom"/>
</dbReference>
<proteinExistence type="predicted"/>
<dbReference type="PROSITE" id="PS50112">
    <property type="entry name" value="PAS"/>
    <property type="match status" value="2"/>
</dbReference>
<evidence type="ECO:0000256" key="2">
    <source>
        <dbReference type="ARBA" id="ARBA00012438"/>
    </source>
</evidence>
<dbReference type="SMART" id="SM00086">
    <property type="entry name" value="PAC"/>
    <property type="match status" value="2"/>
</dbReference>
<dbReference type="EMBL" id="JACIDS010000002">
    <property type="protein sequence ID" value="MBB3930383.1"/>
    <property type="molecule type" value="Genomic_DNA"/>
</dbReference>
<dbReference type="InterPro" id="IPR035965">
    <property type="entry name" value="PAS-like_dom_sf"/>
</dbReference>
<feature type="modified residue" description="4-aspartylphosphate" evidence="9">
    <location>
        <position position="577"/>
    </location>
</feature>
<feature type="domain" description="PAS" evidence="12">
    <location>
        <begin position="141"/>
        <end position="198"/>
    </location>
</feature>
<dbReference type="SMART" id="SM00448">
    <property type="entry name" value="REC"/>
    <property type="match status" value="1"/>
</dbReference>
<dbReference type="Pfam" id="PF13426">
    <property type="entry name" value="PAS_9"/>
    <property type="match status" value="1"/>
</dbReference>
<evidence type="ECO:0000256" key="9">
    <source>
        <dbReference type="PROSITE-ProRule" id="PRU00169"/>
    </source>
</evidence>
<dbReference type="PRINTS" id="PR00344">
    <property type="entry name" value="BCTRLSENSOR"/>
</dbReference>
<evidence type="ECO:0000313" key="15">
    <source>
        <dbReference type="Proteomes" id="UP000553963"/>
    </source>
</evidence>
<dbReference type="InterPro" id="IPR001610">
    <property type="entry name" value="PAC"/>
</dbReference>
<dbReference type="GO" id="GO:0000155">
    <property type="term" value="F:phosphorelay sensor kinase activity"/>
    <property type="evidence" value="ECO:0007669"/>
    <property type="project" value="InterPro"/>
</dbReference>
<gene>
    <name evidence="14" type="ORF">GGR25_001422</name>
</gene>
<dbReference type="InterPro" id="IPR003594">
    <property type="entry name" value="HATPase_dom"/>
</dbReference>
<dbReference type="PROSITE" id="PS50109">
    <property type="entry name" value="HIS_KIN"/>
    <property type="match status" value="1"/>
</dbReference>
<comment type="caution">
    <text evidence="14">The sequence shown here is derived from an EMBL/GenBank/DDBJ whole genome shotgun (WGS) entry which is preliminary data.</text>
</comment>
<reference evidence="14 15" key="1">
    <citation type="submission" date="2020-08" db="EMBL/GenBank/DDBJ databases">
        <title>Genomic Encyclopedia of Type Strains, Phase IV (KMG-IV): sequencing the most valuable type-strain genomes for metagenomic binning, comparative biology and taxonomic classification.</title>
        <authorList>
            <person name="Goeker M."/>
        </authorList>
    </citation>
    <scope>NUCLEOTIDE SEQUENCE [LARGE SCALE GENOMIC DNA]</scope>
    <source>
        <strain evidence="14 15">DSM 25966</strain>
    </source>
</reference>
<feature type="domain" description="PAS" evidence="12">
    <location>
        <begin position="13"/>
        <end position="68"/>
    </location>
</feature>
<evidence type="ECO:0000256" key="5">
    <source>
        <dbReference type="ARBA" id="ARBA00022741"/>
    </source>
</evidence>
<dbReference type="CDD" id="cd00130">
    <property type="entry name" value="PAS"/>
    <property type="match status" value="2"/>
</dbReference>
<feature type="domain" description="Response regulatory" evidence="11">
    <location>
        <begin position="528"/>
        <end position="638"/>
    </location>
</feature>
<dbReference type="SMART" id="SM00388">
    <property type="entry name" value="HisKA"/>
    <property type="match status" value="1"/>
</dbReference>
<dbReference type="Pfam" id="PF00512">
    <property type="entry name" value="HisKA"/>
    <property type="match status" value="1"/>
</dbReference>
<keyword evidence="15" id="KW-1185">Reference proteome</keyword>
<evidence type="ECO:0000256" key="8">
    <source>
        <dbReference type="ARBA" id="ARBA00023012"/>
    </source>
</evidence>
<dbReference type="Gene3D" id="3.40.50.2300">
    <property type="match status" value="1"/>
</dbReference>
<dbReference type="InterPro" id="IPR003661">
    <property type="entry name" value="HisK_dim/P_dom"/>
</dbReference>
<dbReference type="PANTHER" id="PTHR43065">
    <property type="entry name" value="SENSOR HISTIDINE KINASE"/>
    <property type="match status" value="1"/>
</dbReference>
<dbReference type="GO" id="GO:0005524">
    <property type="term" value="F:ATP binding"/>
    <property type="evidence" value="ECO:0007669"/>
    <property type="project" value="UniProtKB-KW"/>
</dbReference>
<evidence type="ECO:0000259" key="11">
    <source>
        <dbReference type="PROSITE" id="PS50110"/>
    </source>
</evidence>
<dbReference type="SUPFAM" id="SSF55785">
    <property type="entry name" value="PYP-like sensor domain (PAS domain)"/>
    <property type="match status" value="2"/>
</dbReference>
<dbReference type="NCBIfam" id="TIGR00229">
    <property type="entry name" value="sensory_box"/>
    <property type="match status" value="2"/>
</dbReference>
<evidence type="ECO:0000259" key="10">
    <source>
        <dbReference type="PROSITE" id="PS50109"/>
    </source>
</evidence>
<dbReference type="AlphaFoldDB" id="A0A840AM93"/>
<evidence type="ECO:0000256" key="7">
    <source>
        <dbReference type="ARBA" id="ARBA00022840"/>
    </source>
</evidence>
<name>A0A840AM93_9HYPH</name>
<evidence type="ECO:0000256" key="4">
    <source>
        <dbReference type="ARBA" id="ARBA00022679"/>
    </source>
</evidence>
<dbReference type="SUPFAM" id="SSF47384">
    <property type="entry name" value="Homodimeric domain of signal transducing histidine kinase"/>
    <property type="match status" value="1"/>
</dbReference>
<comment type="catalytic activity">
    <reaction evidence="1">
        <text>ATP + protein L-histidine = ADP + protein N-phospho-L-histidine.</text>
        <dbReference type="EC" id="2.7.13.3"/>
    </reaction>
</comment>
<evidence type="ECO:0000259" key="13">
    <source>
        <dbReference type="PROSITE" id="PS50113"/>
    </source>
</evidence>
<dbReference type="Gene3D" id="1.10.287.130">
    <property type="match status" value="1"/>
</dbReference>
<dbReference type="SUPFAM" id="SSF55874">
    <property type="entry name" value="ATPase domain of HSP90 chaperone/DNA topoisomerase II/histidine kinase"/>
    <property type="match status" value="1"/>
</dbReference>
<dbReference type="PANTHER" id="PTHR43065:SF49">
    <property type="entry name" value="HISTIDINE KINASE"/>
    <property type="match status" value="1"/>
</dbReference>
<dbReference type="InterPro" id="IPR036097">
    <property type="entry name" value="HisK_dim/P_sf"/>
</dbReference>
<evidence type="ECO:0000259" key="12">
    <source>
        <dbReference type="PROSITE" id="PS50112"/>
    </source>
</evidence>
<dbReference type="PROSITE" id="PS50113">
    <property type="entry name" value="PAC"/>
    <property type="match status" value="2"/>
</dbReference>
<dbReference type="SMART" id="SM00091">
    <property type="entry name" value="PAS"/>
    <property type="match status" value="2"/>
</dbReference>
<feature type="domain" description="PAC" evidence="13">
    <location>
        <begin position="88"/>
        <end position="140"/>
    </location>
</feature>
<dbReference type="Pfam" id="PF02518">
    <property type="entry name" value="HATPase_c"/>
    <property type="match status" value="1"/>
</dbReference>
<evidence type="ECO:0000256" key="3">
    <source>
        <dbReference type="ARBA" id="ARBA00022553"/>
    </source>
</evidence>
<keyword evidence="3 9" id="KW-0597">Phosphoprotein</keyword>
<feature type="domain" description="Histidine kinase" evidence="10">
    <location>
        <begin position="288"/>
        <end position="508"/>
    </location>
</feature>
<dbReference type="InterPro" id="IPR004358">
    <property type="entry name" value="Sig_transdc_His_kin-like_C"/>
</dbReference>
<dbReference type="CDD" id="cd00082">
    <property type="entry name" value="HisKA"/>
    <property type="match status" value="1"/>
</dbReference>
<keyword evidence="5" id="KW-0547">Nucleotide-binding</keyword>
<dbReference type="CDD" id="cd00156">
    <property type="entry name" value="REC"/>
    <property type="match status" value="1"/>
</dbReference>
<sequence>MEHLLDKPGLRADEASYRLLVESIADYAIYMLDTRGRVASWNRGAERIKGYAASEILGQHFSCFYSPEARAAGVPEAALAMAAREGRFESEGWLIRKGGAAIWAHGIIDPIRSETGELIGFASMTRDLTERRESADALERSEKEFRLLVESVTDYAIYRLDAAGRVATWNAGAQRIKGYGPEEIIGQSFARFYTPEDQAAGEPERTLSIARRDGRFEKEGWRVRKDGSRFLASVVVDPIRDPSGTIIGFAKVTRDVTERHAAQKALEEAREALFQSQKIEAIGQLTGGIAHDFNNLLMAILGSLDLLRKRLPDDPNILRLVDNATRGALRGSALTQRMLTFARRRQLETRAVEIPELVGGMAELLAHSIGPSIVIEHRFPARLPPVATDENQLESALINLVVNARDAMPDGGTVTITAREARLREGEHAALQAGSYVVLAIEDTGVGIAAETLARVQEPFFTTKGPGKGTGLGLPMVRALAEQSGGTLDIRSTVGRGTCVEIWLPVAVSQVKATVSAPDEAAAMRRLHVLAVDDDPLVLMNTEEMLRELGHKVEAVSSPATALERLRRGGFDLVVTDQAMPGMTGLQLADAMASEGITVPVVLATGYSDVDVGAERKVVALAKPFRECNLADAIAAALSGA</sequence>
<dbReference type="InterPro" id="IPR000014">
    <property type="entry name" value="PAS"/>
</dbReference>
<dbReference type="SMART" id="SM00387">
    <property type="entry name" value="HATPase_c"/>
    <property type="match status" value="1"/>
</dbReference>
<dbReference type="Gene3D" id="3.30.450.20">
    <property type="entry name" value="PAS domain"/>
    <property type="match status" value="2"/>
</dbReference>
<dbReference type="InterPro" id="IPR011006">
    <property type="entry name" value="CheY-like_superfamily"/>
</dbReference>
<dbReference type="InterPro" id="IPR001789">
    <property type="entry name" value="Sig_transdc_resp-reg_receiver"/>
</dbReference>
<dbReference type="GO" id="GO:0006355">
    <property type="term" value="P:regulation of DNA-templated transcription"/>
    <property type="evidence" value="ECO:0007669"/>
    <property type="project" value="InterPro"/>
</dbReference>
<keyword evidence="6" id="KW-0418">Kinase</keyword>
<protein>
    <recommendedName>
        <fullName evidence="2">histidine kinase</fullName>
        <ecNumber evidence="2">2.7.13.3</ecNumber>
    </recommendedName>
</protein>
<dbReference type="Gene3D" id="3.30.565.10">
    <property type="entry name" value="Histidine kinase-like ATPase, C-terminal domain"/>
    <property type="match status" value="1"/>
</dbReference>
<keyword evidence="4" id="KW-0808">Transferase</keyword>
<dbReference type="Proteomes" id="UP000553963">
    <property type="component" value="Unassembled WGS sequence"/>
</dbReference>
<dbReference type="InterPro" id="IPR036890">
    <property type="entry name" value="HATPase_C_sf"/>
</dbReference>
<evidence type="ECO:0000256" key="1">
    <source>
        <dbReference type="ARBA" id="ARBA00000085"/>
    </source>
</evidence>
<dbReference type="Pfam" id="PF00989">
    <property type="entry name" value="PAS"/>
    <property type="match status" value="1"/>
</dbReference>